<evidence type="ECO:0000313" key="1">
    <source>
        <dbReference type="EMBL" id="KXK25725.1"/>
    </source>
</evidence>
<dbReference type="AlphaFoldDB" id="A0A136LVQ7"/>
<dbReference type="GO" id="GO:0046872">
    <property type="term" value="F:metal ion binding"/>
    <property type="evidence" value="ECO:0007669"/>
    <property type="project" value="InterPro"/>
</dbReference>
<reference evidence="1 2" key="1">
    <citation type="submission" date="2015-02" db="EMBL/GenBank/DDBJ databases">
        <title>Improved understanding of the partial-nitritation anammox process through 23 genomes representing the majority of the microbial community.</title>
        <authorList>
            <person name="Speth D.R."/>
            <person name="In T Zandt M."/>
            <person name="Guerrero Cruz S."/>
            <person name="Jetten M.S."/>
            <person name="Dutilh B.E."/>
        </authorList>
    </citation>
    <scope>NUCLEOTIDE SEQUENCE [LARGE SCALE GENOMIC DNA]</scope>
    <source>
        <strain evidence="1">OLB20</strain>
    </source>
</reference>
<dbReference type="Pfam" id="PF02583">
    <property type="entry name" value="Trns_repr_metal"/>
    <property type="match status" value="1"/>
</dbReference>
<protein>
    <recommendedName>
        <fullName evidence="3">Copper-sensing transcriptional repressor CsoR</fullName>
    </recommendedName>
</protein>
<dbReference type="STRING" id="1617426.TR69_WS6001001528"/>
<comment type="caution">
    <text evidence="1">The sequence shown here is derived from an EMBL/GenBank/DDBJ whole genome shotgun (WGS) entry which is preliminary data.</text>
</comment>
<dbReference type="Gene3D" id="1.20.58.1000">
    <property type="entry name" value="Metal-sensitive repressor, helix protomer"/>
    <property type="match status" value="1"/>
</dbReference>
<dbReference type="GO" id="GO:0045892">
    <property type="term" value="P:negative regulation of DNA-templated transcription"/>
    <property type="evidence" value="ECO:0007669"/>
    <property type="project" value="UniProtKB-ARBA"/>
</dbReference>
<name>A0A136LVQ7_9BACT</name>
<evidence type="ECO:0000313" key="2">
    <source>
        <dbReference type="Proteomes" id="UP000070457"/>
    </source>
</evidence>
<dbReference type="InterPro" id="IPR038390">
    <property type="entry name" value="Metal_Tscrpt_repr_sf"/>
</dbReference>
<dbReference type="GO" id="GO:0003677">
    <property type="term" value="F:DNA binding"/>
    <property type="evidence" value="ECO:0007669"/>
    <property type="project" value="InterPro"/>
</dbReference>
<dbReference type="InterPro" id="IPR003735">
    <property type="entry name" value="Metal_Tscrpt_repr"/>
</dbReference>
<dbReference type="EMBL" id="JYNZ01000007">
    <property type="protein sequence ID" value="KXK25725.1"/>
    <property type="molecule type" value="Genomic_DNA"/>
</dbReference>
<evidence type="ECO:0008006" key="3">
    <source>
        <dbReference type="Google" id="ProtNLM"/>
    </source>
</evidence>
<dbReference type="Proteomes" id="UP000070457">
    <property type="component" value="Unassembled WGS sequence"/>
</dbReference>
<proteinExistence type="predicted"/>
<organism evidence="1 2">
    <name type="scientific">candidate division WS6 bacterium OLB20</name>
    <dbReference type="NCBI Taxonomy" id="1617426"/>
    <lineage>
        <taxon>Bacteria</taxon>
        <taxon>Candidatus Dojkabacteria</taxon>
    </lineage>
</organism>
<accession>A0A136LVQ7</accession>
<gene>
    <name evidence="1" type="ORF">TR69_WS6001001528</name>
</gene>
<sequence length="78" mass="8826">MKTPEQLLNNVIGQLGGVGKMIADDQDAFAVLTQMKAARSALNNAMNSYIQEHFWEFMRECDDKEDACKRFLAELLSN</sequence>